<dbReference type="InterPro" id="IPR008839">
    <property type="entry name" value="MDM33_fungi"/>
</dbReference>
<organism evidence="12 13">
    <name type="scientific">Lentinula aciculospora</name>
    <dbReference type="NCBI Taxonomy" id="153920"/>
    <lineage>
        <taxon>Eukaryota</taxon>
        <taxon>Fungi</taxon>
        <taxon>Dikarya</taxon>
        <taxon>Basidiomycota</taxon>
        <taxon>Agaricomycotina</taxon>
        <taxon>Agaricomycetes</taxon>
        <taxon>Agaricomycetidae</taxon>
        <taxon>Agaricales</taxon>
        <taxon>Marasmiineae</taxon>
        <taxon>Omphalotaceae</taxon>
        <taxon>Lentinula</taxon>
    </lineage>
</organism>
<keyword evidence="8 10" id="KW-0472">Membrane</keyword>
<evidence type="ECO:0000256" key="4">
    <source>
        <dbReference type="ARBA" id="ARBA00022946"/>
    </source>
</evidence>
<evidence type="ECO:0000256" key="5">
    <source>
        <dbReference type="ARBA" id="ARBA00022989"/>
    </source>
</evidence>
<comment type="caution">
    <text evidence="12">The sequence shown here is derived from an EMBL/GenBank/DDBJ whole genome shotgun (WGS) entry which is preliminary data.</text>
</comment>
<dbReference type="PANTHER" id="PTHR31961">
    <property type="entry name" value="SENSITIVE TO HIGH EXPRESSION PROTEIN 9, MITOCHONDRIAL"/>
    <property type="match status" value="1"/>
</dbReference>
<keyword evidence="4 10" id="KW-0809">Transit peptide</keyword>
<evidence type="ECO:0000256" key="10">
    <source>
        <dbReference type="RuleBase" id="RU364128"/>
    </source>
</evidence>
<keyword evidence="3 10" id="KW-0999">Mitochondrion inner membrane</keyword>
<evidence type="ECO:0000313" key="13">
    <source>
        <dbReference type="Proteomes" id="UP001150266"/>
    </source>
</evidence>
<dbReference type="EMBL" id="JAOTPV010000027">
    <property type="protein sequence ID" value="KAJ4470162.1"/>
    <property type="molecule type" value="Genomic_DNA"/>
</dbReference>
<evidence type="ECO:0000256" key="1">
    <source>
        <dbReference type="ARBA" id="ARBA00007472"/>
    </source>
</evidence>
<protein>
    <recommendedName>
        <fullName evidence="10">Sensitive to high expression protein 9, mitochondrial</fullName>
    </recommendedName>
</protein>
<evidence type="ECO:0000313" key="12">
    <source>
        <dbReference type="EMBL" id="KAJ4470162.1"/>
    </source>
</evidence>
<feature type="compositionally biased region" description="Polar residues" evidence="11">
    <location>
        <begin position="42"/>
        <end position="53"/>
    </location>
</feature>
<reference evidence="12" key="1">
    <citation type="submission" date="2022-08" db="EMBL/GenBank/DDBJ databases">
        <title>A Global Phylogenomic Analysis of the Shiitake Genus Lentinula.</title>
        <authorList>
            <consortium name="DOE Joint Genome Institute"/>
            <person name="Sierra-Patev S."/>
            <person name="Min B."/>
            <person name="Naranjo-Ortiz M."/>
            <person name="Looney B."/>
            <person name="Konkel Z."/>
            <person name="Slot J.C."/>
            <person name="Sakamoto Y."/>
            <person name="Steenwyk J.L."/>
            <person name="Rokas A."/>
            <person name="Carro J."/>
            <person name="Camarero S."/>
            <person name="Ferreira P."/>
            <person name="Molpeceres G."/>
            <person name="Ruiz-Duenas F.J."/>
            <person name="Serrano A."/>
            <person name="Henrissat B."/>
            <person name="Drula E."/>
            <person name="Hughes K.W."/>
            <person name="Mata J.L."/>
            <person name="Ishikawa N.K."/>
            <person name="Vargas-Isla R."/>
            <person name="Ushijima S."/>
            <person name="Smith C.A."/>
            <person name="Ahrendt S."/>
            <person name="Andreopoulos W."/>
            <person name="He G."/>
            <person name="Labutti K."/>
            <person name="Lipzen A."/>
            <person name="Ng V."/>
            <person name="Riley R."/>
            <person name="Sandor L."/>
            <person name="Barry K."/>
            <person name="Martinez A.T."/>
            <person name="Xiao Y."/>
            <person name="Gibbons J.G."/>
            <person name="Terashima K."/>
            <person name="Grigoriev I.V."/>
            <person name="Hibbett D.S."/>
        </authorList>
    </citation>
    <scope>NUCLEOTIDE SEQUENCE</scope>
    <source>
        <strain evidence="12">JLM2183</strain>
    </source>
</reference>
<name>A0A9W9DGY5_9AGAR</name>
<comment type="subcellular location">
    <subcellularLocation>
        <location evidence="10">Mitochondrion inner membrane</location>
        <topology evidence="10">Multi-pass membrane protein</topology>
    </subcellularLocation>
</comment>
<comment type="similarity">
    <text evidence="1 10">Belongs to the SHE9 family.</text>
</comment>
<keyword evidence="13" id="KW-1185">Reference proteome</keyword>
<dbReference type="Pfam" id="PF05546">
    <property type="entry name" value="She9_MDM33"/>
    <property type="match status" value="1"/>
</dbReference>
<dbReference type="OrthoDB" id="5595506at2759"/>
<feature type="compositionally biased region" description="Low complexity" evidence="11">
    <location>
        <begin position="54"/>
        <end position="104"/>
    </location>
</feature>
<evidence type="ECO:0000256" key="11">
    <source>
        <dbReference type="SAM" id="MobiDB-lite"/>
    </source>
</evidence>
<evidence type="ECO:0000256" key="9">
    <source>
        <dbReference type="ARBA" id="ARBA00024807"/>
    </source>
</evidence>
<dbReference type="AlphaFoldDB" id="A0A9W9DGY5"/>
<accession>A0A9W9DGY5</accession>
<evidence type="ECO:0000256" key="2">
    <source>
        <dbReference type="ARBA" id="ARBA00022692"/>
    </source>
</evidence>
<comment type="function">
    <text evidence="9">Required for the maintenance of the structure of the mitochondrial inner membrane. Involved in mitochondrial morphology. Causes growth arrest when highly overexpressed.</text>
</comment>
<feature type="region of interest" description="Disordered" evidence="11">
    <location>
        <begin position="20"/>
        <end position="106"/>
    </location>
</feature>
<dbReference type="GO" id="GO:0007007">
    <property type="term" value="P:inner mitochondrial membrane organization"/>
    <property type="evidence" value="ECO:0007669"/>
    <property type="project" value="TreeGrafter"/>
</dbReference>
<sequence>MLRLRTSLVKNKPLLSLRHYQPSTSTWNRSSTKPTLADEPGNEQSPKSTTTLTSESSGIIDSDQSSPSSSSISTSTSNPTSTSASASTSTSTSSRSTSISPGNSEIEEAQKKSLDTLRETLLKWSNDRASQFRRKADDFTGATKARLSGLGAELNKVTGYEEIDALKRQVVEQDTEARIESTRQGARTAKIKHEEAVVRRSKSQREVNDLLHRKSSWTDEDVIRFTSLVREDHLFEQEEARAKLAVEEAENAVENEFTELMRSILARYHEEQVWSDKIRSASTYGQLAVLGLNMLVFILAIILVEPWKRKRLAHTFEKKVEELNEEYKEMLGGNMQILQKQLEDQAVIIAALTAAVAKVDIQTQRPVEEVAQDEDEPVSNSTGIWTKAVKDRNFGEAVAAGALAASVLSAIGWIWLGG</sequence>
<dbReference type="Proteomes" id="UP001150266">
    <property type="component" value="Unassembled WGS sequence"/>
</dbReference>
<feature type="transmembrane region" description="Helical" evidence="10">
    <location>
        <begin position="397"/>
        <end position="416"/>
    </location>
</feature>
<dbReference type="PANTHER" id="PTHR31961:SF3">
    <property type="entry name" value="SENSITIVE TO HIGH EXPRESSION PROTEIN 9, MITOCHONDRIAL"/>
    <property type="match status" value="1"/>
</dbReference>
<feature type="compositionally biased region" description="Polar residues" evidence="11">
    <location>
        <begin position="21"/>
        <end position="34"/>
    </location>
</feature>
<feature type="transmembrane region" description="Helical" evidence="10">
    <location>
        <begin position="284"/>
        <end position="304"/>
    </location>
</feature>
<evidence type="ECO:0000256" key="7">
    <source>
        <dbReference type="ARBA" id="ARBA00023128"/>
    </source>
</evidence>
<keyword evidence="7 10" id="KW-0496">Mitochondrion</keyword>
<keyword evidence="5 10" id="KW-1133">Transmembrane helix</keyword>
<proteinExistence type="inferred from homology"/>
<evidence type="ECO:0000256" key="6">
    <source>
        <dbReference type="ARBA" id="ARBA00023054"/>
    </source>
</evidence>
<evidence type="ECO:0000256" key="3">
    <source>
        <dbReference type="ARBA" id="ARBA00022792"/>
    </source>
</evidence>
<evidence type="ECO:0000256" key="8">
    <source>
        <dbReference type="ARBA" id="ARBA00023136"/>
    </source>
</evidence>
<gene>
    <name evidence="12" type="ORF">J3R30DRAFT_3686552</name>
</gene>
<keyword evidence="2 10" id="KW-0812">Transmembrane</keyword>
<dbReference type="GO" id="GO:0005743">
    <property type="term" value="C:mitochondrial inner membrane"/>
    <property type="evidence" value="ECO:0007669"/>
    <property type="project" value="UniProtKB-SubCell"/>
</dbReference>
<keyword evidence="6" id="KW-0175">Coiled coil</keyword>
<comment type="subunit">
    <text evidence="10">Homooligomer.</text>
</comment>